<feature type="domain" description="Helicase ATP-binding" evidence="3">
    <location>
        <begin position="214"/>
        <end position="378"/>
    </location>
</feature>
<dbReference type="SMART" id="SM00487">
    <property type="entry name" value="DEXDc"/>
    <property type="match status" value="1"/>
</dbReference>
<dbReference type="PANTHER" id="PTHR45766">
    <property type="entry name" value="DNA ANNEALING HELICASE AND ENDONUCLEASE ZRANB3 FAMILY MEMBER"/>
    <property type="match status" value="1"/>
</dbReference>
<evidence type="ECO:0000256" key="1">
    <source>
        <dbReference type="ARBA" id="ARBA00022801"/>
    </source>
</evidence>
<dbReference type="CDD" id="cd18793">
    <property type="entry name" value="SF2_C_SNF"/>
    <property type="match status" value="1"/>
</dbReference>
<feature type="domain" description="Helicase C-terminal" evidence="4">
    <location>
        <begin position="493"/>
        <end position="656"/>
    </location>
</feature>
<dbReference type="Gene3D" id="3.40.50.300">
    <property type="entry name" value="P-loop containing nucleotide triphosphate hydrolases"/>
    <property type="match status" value="1"/>
</dbReference>
<keyword evidence="1" id="KW-0378">Hydrolase</keyword>
<dbReference type="PROSITE" id="PS51192">
    <property type="entry name" value="HELICASE_ATP_BIND_1"/>
    <property type="match status" value="1"/>
</dbReference>
<dbReference type="SMART" id="SM00490">
    <property type="entry name" value="HELICc"/>
    <property type="match status" value="1"/>
</dbReference>
<evidence type="ECO:0000259" key="4">
    <source>
        <dbReference type="PROSITE" id="PS51194"/>
    </source>
</evidence>
<dbReference type="EMBL" id="CAJNNV010026578">
    <property type="protein sequence ID" value="CAE8618544.1"/>
    <property type="molecule type" value="Genomic_DNA"/>
</dbReference>
<reference evidence="5" key="1">
    <citation type="submission" date="2021-02" db="EMBL/GenBank/DDBJ databases">
        <authorList>
            <person name="Dougan E. K."/>
            <person name="Rhodes N."/>
            <person name="Thang M."/>
            <person name="Chan C."/>
        </authorList>
    </citation>
    <scope>NUCLEOTIDE SEQUENCE</scope>
</reference>
<accession>A0A813G107</accession>
<feature type="region of interest" description="Disordered" evidence="2">
    <location>
        <begin position="655"/>
        <end position="694"/>
    </location>
</feature>
<comment type="caution">
    <text evidence="5">The sequence shown here is derived from an EMBL/GenBank/DDBJ whole genome shotgun (WGS) entry which is preliminary data.</text>
</comment>
<dbReference type="PROSITE" id="PS51194">
    <property type="entry name" value="HELICASE_CTER"/>
    <property type="match status" value="1"/>
</dbReference>
<dbReference type="Gene3D" id="3.40.50.10810">
    <property type="entry name" value="Tandem AAA-ATPase domain"/>
    <property type="match status" value="1"/>
</dbReference>
<dbReference type="Pfam" id="PF00176">
    <property type="entry name" value="SNF2-rel_dom"/>
    <property type="match status" value="1"/>
</dbReference>
<dbReference type="GO" id="GO:0005524">
    <property type="term" value="F:ATP binding"/>
    <property type="evidence" value="ECO:0007669"/>
    <property type="project" value="InterPro"/>
</dbReference>
<protein>
    <recommendedName>
        <fullName evidence="7">SWI/SNF-related matrix-associated actin-dependent regulator of chromatin subfamily A-like protein 1</fullName>
    </recommendedName>
</protein>
<evidence type="ECO:0008006" key="7">
    <source>
        <dbReference type="Google" id="ProtNLM"/>
    </source>
</evidence>
<dbReference type="Pfam" id="PF20600">
    <property type="entry name" value="ExoX-like_C"/>
    <property type="match status" value="1"/>
</dbReference>
<dbReference type="InterPro" id="IPR001650">
    <property type="entry name" value="Helicase_C-like"/>
</dbReference>
<evidence type="ECO:0000256" key="2">
    <source>
        <dbReference type="SAM" id="MobiDB-lite"/>
    </source>
</evidence>
<evidence type="ECO:0000259" key="3">
    <source>
        <dbReference type="PROSITE" id="PS51192"/>
    </source>
</evidence>
<gene>
    <name evidence="5" type="ORF">PGLA1383_LOCUS36160</name>
</gene>
<evidence type="ECO:0000313" key="6">
    <source>
        <dbReference type="Proteomes" id="UP000654075"/>
    </source>
</evidence>
<dbReference type="InterPro" id="IPR046768">
    <property type="entry name" value="ExoX-like_C"/>
</dbReference>
<dbReference type="GO" id="GO:0016787">
    <property type="term" value="F:hydrolase activity"/>
    <property type="evidence" value="ECO:0007669"/>
    <property type="project" value="UniProtKB-KW"/>
</dbReference>
<dbReference type="AlphaFoldDB" id="A0A813G107"/>
<dbReference type="InterPro" id="IPR014001">
    <property type="entry name" value="Helicase_ATP-bd"/>
</dbReference>
<name>A0A813G107_POLGL</name>
<proteinExistence type="predicted"/>
<evidence type="ECO:0000313" key="5">
    <source>
        <dbReference type="EMBL" id="CAE8618544.1"/>
    </source>
</evidence>
<dbReference type="GO" id="GO:0031297">
    <property type="term" value="P:replication fork processing"/>
    <property type="evidence" value="ECO:0007669"/>
    <property type="project" value="TreeGrafter"/>
</dbReference>
<dbReference type="Pfam" id="PF00271">
    <property type="entry name" value="Helicase_C"/>
    <property type="match status" value="1"/>
</dbReference>
<dbReference type="InterPro" id="IPR038718">
    <property type="entry name" value="SNF2-like_sf"/>
</dbReference>
<dbReference type="InterPro" id="IPR027417">
    <property type="entry name" value="P-loop_NTPase"/>
</dbReference>
<dbReference type="GO" id="GO:0043596">
    <property type="term" value="C:nuclear replication fork"/>
    <property type="evidence" value="ECO:0007669"/>
    <property type="project" value="TreeGrafter"/>
</dbReference>
<dbReference type="InterPro" id="IPR049730">
    <property type="entry name" value="SNF2/RAD54-like_C"/>
</dbReference>
<dbReference type="PANTHER" id="PTHR45766:SF6">
    <property type="entry name" value="SWI_SNF-RELATED MATRIX-ASSOCIATED ACTIN-DEPENDENT REGULATOR OF CHROMATIN SUBFAMILY A-LIKE PROTEIN 1"/>
    <property type="match status" value="1"/>
</dbReference>
<dbReference type="SUPFAM" id="SSF52540">
    <property type="entry name" value="P-loop containing nucleoside triphosphate hydrolases"/>
    <property type="match status" value="2"/>
</dbReference>
<dbReference type="OrthoDB" id="2801544at2759"/>
<keyword evidence="6" id="KW-1185">Reference proteome</keyword>
<sequence>MAAAASNGSFAFGKHKGKNFEEVADSDASYCEWALKIDNASGALLQFVNFLHARSGSGAIGAGVQPPLGAWRTEVESTPPSRRAAGSGQVARLSEDSVFVCELADDQFTVRPESKNGPAATAASGFSSTYVPPEIWHALGALPGATLTVNRRAWAFPLRSYAAVLASLHQMGNVEPIPSWVKQLTEKGKRQAGDIVQEARLPPNLLPYQLEGVRFGMSRLGRCLFGDEMGLGKTLQALALADQYREDWPVLVVCPSSLRWVWKEQALQWLSHTVGANDVQVIQKGSEDLQRQAKLWIISYKLLASDFSKGKFQKRPDGTPHGVVIADESHNIKEWNTARTKAVVPLLRGARRAILLSGTPTRNSADELHPQLCALIPDLHAKVTEFRSRYCAQQQHSIYGGRLVNKVVGARNTAELNQLLTSTVMIRRLKKDVLSQLPDKRRQKVPIEVCDAKLLREIRKESQEESGVTAFGEANNSGMTNIFAKICKAKLPAVKEYILEVLERGDEKAIIFAHHKLMLDEISDLLSKELPKDGRGSSHIRIDGSVPQAKRPELVKRFQEDASCRIALLSITACGEGITMTAAGLVIFAELFWVPGAVEQAEARAHRIGSTHSKVVVEFLVVPNSPDEHIYNSLERKKKDTSLVLDGFSESLNAVASEPSERRKRSAAEGVGVGPPDTSGKRQTKKVKFETPSPVDRSKVEFLLRAVRESRQALEASSQGLPPTTSEAKS</sequence>
<organism evidence="5 6">
    <name type="scientific">Polarella glacialis</name>
    <name type="common">Dinoflagellate</name>
    <dbReference type="NCBI Taxonomy" id="89957"/>
    <lineage>
        <taxon>Eukaryota</taxon>
        <taxon>Sar</taxon>
        <taxon>Alveolata</taxon>
        <taxon>Dinophyceae</taxon>
        <taxon>Suessiales</taxon>
        <taxon>Suessiaceae</taxon>
        <taxon>Polarella</taxon>
    </lineage>
</organism>
<dbReference type="OMA" id="VIMTELY"/>
<dbReference type="Proteomes" id="UP000654075">
    <property type="component" value="Unassembled WGS sequence"/>
</dbReference>
<dbReference type="GO" id="GO:0006281">
    <property type="term" value="P:DNA repair"/>
    <property type="evidence" value="ECO:0007669"/>
    <property type="project" value="TreeGrafter"/>
</dbReference>
<dbReference type="InterPro" id="IPR000330">
    <property type="entry name" value="SNF2_N"/>
</dbReference>